<sequence>MLSPPKGRVRYHDDGCSSIARSTFSDLGDGMATGGSDLQDDPVVNELIDDLFDNVTVEPDIGGSVADDIFSNIHAIDDGGSVGQTVVHEQHLSGENVDHDVADLEDVVENVTDVVMGAASNVGVDDFNKPMLEKFNKWLVGHDEVAASVRRGGAGSGQCPFNRSSGGTNSTKVKWACSNPTSMPMDSKGAKAGMSSYKKLFGDG</sequence>
<reference evidence="2 3" key="1">
    <citation type="journal article" date="2024" name="G3 (Bethesda)">
        <title>Genome assembly of Hibiscus sabdariffa L. provides insights into metabolisms of medicinal natural products.</title>
        <authorList>
            <person name="Kim T."/>
        </authorList>
    </citation>
    <scope>NUCLEOTIDE SEQUENCE [LARGE SCALE GENOMIC DNA]</scope>
    <source>
        <strain evidence="2">TK-2024</strain>
        <tissue evidence="2">Old leaves</tissue>
    </source>
</reference>
<evidence type="ECO:0000313" key="2">
    <source>
        <dbReference type="EMBL" id="KAK8569265.1"/>
    </source>
</evidence>
<evidence type="ECO:0000313" key="3">
    <source>
        <dbReference type="Proteomes" id="UP001472677"/>
    </source>
</evidence>
<organism evidence="2 3">
    <name type="scientific">Hibiscus sabdariffa</name>
    <name type="common">roselle</name>
    <dbReference type="NCBI Taxonomy" id="183260"/>
    <lineage>
        <taxon>Eukaryota</taxon>
        <taxon>Viridiplantae</taxon>
        <taxon>Streptophyta</taxon>
        <taxon>Embryophyta</taxon>
        <taxon>Tracheophyta</taxon>
        <taxon>Spermatophyta</taxon>
        <taxon>Magnoliopsida</taxon>
        <taxon>eudicotyledons</taxon>
        <taxon>Gunneridae</taxon>
        <taxon>Pentapetalae</taxon>
        <taxon>rosids</taxon>
        <taxon>malvids</taxon>
        <taxon>Malvales</taxon>
        <taxon>Malvaceae</taxon>
        <taxon>Malvoideae</taxon>
        <taxon>Hibiscus</taxon>
    </lineage>
</organism>
<feature type="compositionally biased region" description="Polar residues" evidence="1">
    <location>
        <begin position="159"/>
        <end position="172"/>
    </location>
</feature>
<protein>
    <submittedName>
        <fullName evidence="2">Uncharacterized protein</fullName>
    </submittedName>
</protein>
<evidence type="ECO:0000256" key="1">
    <source>
        <dbReference type="SAM" id="MobiDB-lite"/>
    </source>
</evidence>
<feature type="region of interest" description="Disordered" evidence="1">
    <location>
        <begin position="151"/>
        <end position="172"/>
    </location>
</feature>
<dbReference type="Proteomes" id="UP001472677">
    <property type="component" value="Unassembled WGS sequence"/>
</dbReference>
<proteinExistence type="predicted"/>
<gene>
    <name evidence="2" type="ORF">V6N12_007795</name>
</gene>
<dbReference type="EMBL" id="JBBPBM010000009">
    <property type="protein sequence ID" value="KAK8569265.1"/>
    <property type="molecule type" value="Genomic_DNA"/>
</dbReference>
<name>A0ABR2F2U7_9ROSI</name>
<keyword evidence="3" id="KW-1185">Reference proteome</keyword>
<accession>A0ABR2F2U7</accession>
<comment type="caution">
    <text evidence="2">The sequence shown here is derived from an EMBL/GenBank/DDBJ whole genome shotgun (WGS) entry which is preliminary data.</text>
</comment>